<protein>
    <submittedName>
        <fullName evidence="1">Uncharacterized protein</fullName>
    </submittedName>
</protein>
<comment type="caution">
    <text evidence="1">The sequence shown here is derived from an EMBL/GenBank/DDBJ whole genome shotgun (WGS) entry which is preliminary data.</text>
</comment>
<name>A0A2P8CWU5_9BACT</name>
<organism evidence="1 2">
    <name type="scientific">Taibaiella chishuiensis</name>
    <dbReference type="NCBI Taxonomy" id="1434707"/>
    <lineage>
        <taxon>Bacteria</taxon>
        <taxon>Pseudomonadati</taxon>
        <taxon>Bacteroidota</taxon>
        <taxon>Chitinophagia</taxon>
        <taxon>Chitinophagales</taxon>
        <taxon>Chitinophagaceae</taxon>
        <taxon>Taibaiella</taxon>
    </lineage>
</organism>
<gene>
    <name evidence="1" type="ORF">B0I18_1115</name>
</gene>
<dbReference type="AlphaFoldDB" id="A0A2P8CWU5"/>
<evidence type="ECO:0000313" key="2">
    <source>
        <dbReference type="Proteomes" id="UP000240572"/>
    </source>
</evidence>
<keyword evidence="2" id="KW-1185">Reference proteome</keyword>
<evidence type="ECO:0000313" key="1">
    <source>
        <dbReference type="EMBL" id="PSK89453.1"/>
    </source>
</evidence>
<dbReference type="EMBL" id="PYGD01000011">
    <property type="protein sequence ID" value="PSK89453.1"/>
    <property type="molecule type" value="Genomic_DNA"/>
</dbReference>
<proteinExistence type="predicted"/>
<accession>A0A2P8CWU5</accession>
<sequence length="47" mass="5350">MTCLLLPIAVQTYSDRGDIRWCKYGNLGGRLRHMEQHKDATAITGCR</sequence>
<reference evidence="1 2" key="1">
    <citation type="submission" date="2018-03" db="EMBL/GenBank/DDBJ databases">
        <title>Genomic Encyclopedia of Type Strains, Phase III (KMG-III): the genomes of soil and plant-associated and newly described type strains.</title>
        <authorList>
            <person name="Whitman W."/>
        </authorList>
    </citation>
    <scope>NUCLEOTIDE SEQUENCE [LARGE SCALE GENOMIC DNA]</scope>
    <source>
        <strain evidence="1 2">CGMCC 1.12700</strain>
    </source>
</reference>
<dbReference type="Proteomes" id="UP000240572">
    <property type="component" value="Unassembled WGS sequence"/>
</dbReference>